<dbReference type="AlphaFoldDB" id="A0A382QZF6"/>
<organism evidence="2">
    <name type="scientific">marine metagenome</name>
    <dbReference type="NCBI Taxonomy" id="408172"/>
    <lineage>
        <taxon>unclassified sequences</taxon>
        <taxon>metagenomes</taxon>
        <taxon>ecological metagenomes</taxon>
    </lineage>
</organism>
<gene>
    <name evidence="2" type="ORF">METZ01_LOCUS343737</name>
</gene>
<dbReference type="SUPFAM" id="SSF53756">
    <property type="entry name" value="UDP-Glycosyltransferase/glycogen phosphorylase"/>
    <property type="match status" value="1"/>
</dbReference>
<dbReference type="InterPro" id="IPR001296">
    <property type="entry name" value="Glyco_trans_1"/>
</dbReference>
<dbReference type="EMBL" id="UINC01118031">
    <property type="protein sequence ID" value="SVC90883.1"/>
    <property type="molecule type" value="Genomic_DNA"/>
</dbReference>
<protein>
    <recommendedName>
        <fullName evidence="1">Glycosyl transferase family 1 domain-containing protein</fullName>
    </recommendedName>
</protein>
<evidence type="ECO:0000259" key="1">
    <source>
        <dbReference type="Pfam" id="PF00534"/>
    </source>
</evidence>
<sequence length="147" mass="16283">VGGGPDADRIAEGITKLAHPDRVMHLGILDDDVCSMLRRHCDLFLMPNVKTPGDVEGYGIAPLEAMYFGTPVVAFAVDALVEAVREGGWLVEPEDYQGFADIIHAFYDLPQSEQTKVGQQARDYCLREYGWDTTSARYAQLFEEISA</sequence>
<name>A0A382QZF6_9ZZZZ</name>
<dbReference type="PANTHER" id="PTHR12526">
    <property type="entry name" value="GLYCOSYLTRANSFERASE"/>
    <property type="match status" value="1"/>
</dbReference>
<feature type="domain" description="Glycosyl transferase family 1" evidence="1">
    <location>
        <begin position="1"/>
        <end position="122"/>
    </location>
</feature>
<dbReference type="Gene3D" id="3.40.50.2000">
    <property type="entry name" value="Glycogen Phosphorylase B"/>
    <property type="match status" value="1"/>
</dbReference>
<proteinExistence type="predicted"/>
<reference evidence="2" key="1">
    <citation type="submission" date="2018-05" db="EMBL/GenBank/DDBJ databases">
        <authorList>
            <person name="Lanie J.A."/>
            <person name="Ng W.-L."/>
            <person name="Kazmierczak K.M."/>
            <person name="Andrzejewski T.M."/>
            <person name="Davidsen T.M."/>
            <person name="Wayne K.J."/>
            <person name="Tettelin H."/>
            <person name="Glass J.I."/>
            <person name="Rusch D."/>
            <person name="Podicherti R."/>
            <person name="Tsui H.-C.T."/>
            <person name="Winkler M.E."/>
        </authorList>
    </citation>
    <scope>NUCLEOTIDE SEQUENCE</scope>
</reference>
<dbReference type="GO" id="GO:0016757">
    <property type="term" value="F:glycosyltransferase activity"/>
    <property type="evidence" value="ECO:0007669"/>
    <property type="project" value="InterPro"/>
</dbReference>
<evidence type="ECO:0000313" key="2">
    <source>
        <dbReference type="EMBL" id="SVC90883.1"/>
    </source>
</evidence>
<accession>A0A382QZF6</accession>
<feature type="non-terminal residue" evidence="2">
    <location>
        <position position="1"/>
    </location>
</feature>
<dbReference type="Pfam" id="PF00534">
    <property type="entry name" value="Glycos_transf_1"/>
    <property type="match status" value="1"/>
</dbReference>
<dbReference type="CDD" id="cd03801">
    <property type="entry name" value="GT4_PimA-like"/>
    <property type="match status" value="1"/>
</dbReference>